<comment type="catalytic activity">
    <reaction evidence="1">
        <text>ATP + protein L-histidine = ADP + protein N-phospho-L-histidine.</text>
        <dbReference type="EC" id="2.7.13.3"/>
    </reaction>
</comment>
<proteinExistence type="predicted"/>
<dbReference type="CDD" id="cd06225">
    <property type="entry name" value="HAMP"/>
    <property type="match status" value="1"/>
</dbReference>
<dbReference type="GO" id="GO:0016020">
    <property type="term" value="C:membrane"/>
    <property type="evidence" value="ECO:0007669"/>
    <property type="project" value="UniProtKB-SubCell"/>
</dbReference>
<evidence type="ECO:0000256" key="8">
    <source>
        <dbReference type="ARBA" id="ARBA00022840"/>
    </source>
</evidence>
<feature type="transmembrane region" description="Helical" evidence="10">
    <location>
        <begin position="334"/>
        <end position="358"/>
    </location>
</feature>
<keyword evidence="9" id="KW-0902">Two-component regulatory system</keyword>
<keyword evidence="14" id="KW-1185">Reference proteome</keyword>
<gene>
    <name evidence="13" type="ORF">HLVA_09050</name>
</gene>
<comment type="subcellular location">
    <subcellularLocation>
        <location evidence="2">Membrane</location>
    </subcellularLocation>
</comment>
<dbReference type="InterPro" id="IPR036890">
    <property type="entry name" value="HATPase_C_sf"/>
</dbReference>
<evidence type="ECO:0000256" key="5">
    <source>
        <dbReference type="ARBA" id="ARBA00022679"/>
    </source>
</evidence>
<dbReference type="PROSITE" id="PS50885">
    <property type="entry name" value="HAMP"/>
    <property type="match status" value="1"/>
</dbReference>
<evidence type="ECO:0000256" key="4">
    <source>
        <dbReference type="ARBA" id="ARBA00022553"/>
    </source>
</evidence>
<evidence type="ECO:0000256" key="7">
    <source>
        <dbReference type="ARBA" id="ARBA00022777"/>
    </source>
</evidence>
<dbReference type="EC" id="2.7.13.3" evidence="3"/>
<protein>
    <recommendedName>
        <fullName evidence="3">histidine kinase</fullName>
        <ecNumber evidence="3">2.7.13.3</ecNumber>
    </recommendedName>
</protein>
<dbReference type="InterPro" id="IPR029016">
    <property type="entry name" value="GAF-like_dom_sf"/>
</dbReference>
<dbReference type="PRINTS" id="PR00344">
    <property type="entry name" value="BCTRLSENSOR"/>
</dbReference>
<keyword evidence="10" id="KW-0472">Membrane</keyword>
<sequence length="852" mass="97885">MKKKLQLDSLLFRLLSSVNLIIVIMAVSIIMLFLQTVFYQQEKNLQKETDNLTNGVKIAYKTIENNLEKNVMLASQAQETLRLLRDGTVLKNTFPHYNKEKGTYSYTYKNIKEGNSKIYLIRMLSFLKNELYQTHSKEDLNTILSFVNTNGDVEAEIRNSYLGIDYSLKDNKTFLKSFLLKSREKYSNKRMNLTGIDYIKSQNRFVMRSGALIGINYYHSDILGLVISNVINYDFLEDIRNRVASKNNFKLFILKDNKYLFGDFNLKKGYAILSQDEVKEHKKNPQQNLLENKIIEKNKYEIGYTPLFNISGDTIGFIGVAVSKESIIDSKMRILNYIIGLGIIFIIVTSLILGAYIYKMINPLIEMADISQKIAKGDFSKRINIRNLKGEIKILGKSYNTMVEHLNIAILKLEEQNKKILDTVKKLKVIEKTSSLIHIEKDFFKALYYLTTTLTSEIGLSYSRAIYLEYNENKNEFVGKFSSLSLKLINEEYNKKIDDVDELISQVKKMPKITNDMLDEIAKFIKIPFNENNLITQAIKSKEIVYFNDKAEAHNLGSDFINTLGIERFALVPIAYENNIYGIIIVDNFSNDRLIEKDDIDILKIFINTISIYLEKQKLEKMSLKNERVYAIGKLASSIVHEIRTPLVGIKGFADIILKKYKGDTKIEYYMNIIKSEVTRLDELSTMLLDYSKNKKYIFTKNNLKVVLEESILNFKKVIKSNNIKLELDISKDIIFNFDRNRLKQVFLNLIKNSIEAIAGNDGIIKIKTKKLGKIVEVTFEDNGVGIPAEKLERIFEPFVTNKVQGTGLGLAIVSDIVQSHNGKITIESEEGKGTKFILIFEIYEGGNNNNG</sequence>
<name>A0AAU9D2Y5_9FUSO</name>
<dbReference type="RefSeq" id="WP_307905268.1">
    <property type="nucleotide sequence ID" value="NZ_AP027059.1"/>
</dbReference>
<dbReference type="GO" id="GO:0000155">
    <property type="term" value="F:phosphorelay sensor kinase activity"/>
    <property type="evidence" value="ECO:0007669"/>
    <property type="project" value="InterPro"/>
</dbReference>
<keyword evidence="10" id="KW-1133">Transmembrane helix</keyword>
<organism evidence="13 14">
    <name type="scientific">Haliovirga abyssi</name>
    <dbReference type="NCBI Taxonomy" id="2996794"/>
    <lineage>
        <taxon>Bacteria</taxon>
        <taxon>Fusobacteriati</taxon>
        <taxon>Fusobacteriota</taxon>
        <taxon>Fusobacteriia</taxon>
        <taxon>Fusobacteriales</taxon>
        <taxon>Haliovirgaceae</taxon>
        <taxon>Haliovirga</taxon>
    </lineage>
</organism>
<evidence type="ECO:0000256" key="9">
    <source>
        <dbReference type="ARBA" id="ARBA00023012"/>
    </source>
</evidence>
<evidence type="ECO:0000259" key="12">
    <source>
        <dbReference type="PROSITE" id="PS50885"/>
    </source>
</evidence>
<dbReference type="SUPFAM" id="SSF55874">
    <property type="entry name" value="ATPase domain of HSP90 chaperone/DNA topoisomerase II/histidine kinase"/>
    <property type="match status" value="1"/>
</dbReference>
<evidence type="ECO:0000256" key="6">
    <source>
        <dbReference type="ARBA" id="ARBA00022741"/>
    </source>
</evidence>
<dbReference type="InterPro" id="IPR003661">
    <property type="entry name" value="HisK_dim/P_dom"/>
</dbReference>
<dbReference type="PANTHER" id="PTHR43065">
    <property type="entry name" value="SENSOR HISTIDINE KINASE"/>
    <property type="match status" value="1"/>
</dbReference>
<dbReference type="InterPro" id="IPR003018">
    <property type="entry name" value="GAF"/>
</dbReference>
<dbReference type="InterPro" id="IPR003660">
    <property type="entry name" value="HAMP_dom"/>
</dbReference>
<dbReference type="Gene3D" id="6.10.340.10">
    <property type="match status" value="1"/>
</dbReference>
<keyword evidence="7 13" id="KW-0418">Kinase</keyword>
<dbReference type="EMBL" id="AP027059">
    <property type="protein sequence ID" value="BDU50336.1"/>
    <property type="molecule type" value="Genomic_DNA"/>
</dbReference>
<dbReference type="InterPro" id="IPR003594">
    <property type="entry name" value="HATPase_dom"/>
</dbReference>
<evidence type="ECO:0000313" key="13">
    <source>
        <dbReference type="EMBL" id="BDU50336.1"/>
    </source>
</evidence>
<dbReference type="CDD" id="cd00082">
    <property type="entry name" value="HisKA"/>
    <property type="match status" value="1"/>
</dbReference>
<keyword evidence="8" id="KW-0067">ATP-binding</keyword>
<evidence type="ECO:0000256" key="1">
    <source>
        <dbReference type="ARBA" id="ARBA00000085"/>
    </source>
</evidence>
<keyword evidence="5" id="KW-0808">Transferase</keyword>
<dbReference type="GO" id="GO:0005524">
    <property type="term" value="F:ATP binding"/>
    <property type="evidence" value="ECO:0007669"/>
    <property type="project" value="UniProtKB-KW"/>
</dbReference>
<evidence type="ECO:0000256" key="2">
    <source>
        <dbReference type="ARBA" id="ARBA00004370"/>
    </source>
</evidence>
<dbReference type="PANTHER" id="PTHR43065:SF10">
    <property type="entry name" value="PEROXIDE STRESS-ACTIVATED HISTIDINE KINASE MAK3"/>
    <property type="match status" value="1"/>
</dbReference>
<dbReference type="SUPFAM" id="SSF55781">
    <property type="entry name" value="GAF domain-like"/>
    <property type="match status" value="1"/>
</dbReference>
<dbReference type="Pfam" id="PF01590">
    <property type="entry name" value="GAF"/>
    <property type="match status" value="1"/>
</dbReference>
<dbReference type="SUPFAM" id="SSF158472">
    <property type="entry name" value="HAMP domain-like"/>
    <property type="match status" value="1"/>
</dbReference>
<dbReference type="SMART" id="SM00304">
    <property type="entry name" value="HAMP"/>
    <property type="match status" value="1"/>
</dbReference>
<dbReference type="SMART" id="SM00387">
    <property type="entry name" value="HATPase_c"/>
    <property type="match status" value="1"/>
</dbReference>
<dbReference type="InterPro" id="IPR004358">
    <property type="entry name" value="Sig_transdc_His_kin-like_C"/>
</dbReference>
<evidence type="ECO:0000256" key="3">
    <source>
        <dbReference type="ARBA" id="ARBA00012438"/>
    </source>
</evidence>
<dbReference type="InterPro" id="IPR005467">
    <property type="entry name" value="His_kinase_dom"/>
</dbReference>
<feature type="domain" description="HAMP" evidence="12">
    <location>
        <begin position="358"/>
        <end position="411"/>
    </location>
</feature>
<dbReference type="Pfam" id="PF00512">
    <property type="entry name" value="HisKA"/>
    <property type="match status" value="1"/>
</dbReference>
<reference evidence="13 14" key="1">
    <citation type="submission" date="2022-11" db="EMBL/GenBank/DDBJ databases">
        <title>Haliovirga abyssi gen. nov., sp. nov., a mesophilic fermentative bacterium isolated from the Iheya North hydrothermal field and the proposal of Haliovirgaceae fam. nov.</title>
        <authorList>
            <person name="Miyazaki U."/>
            <person name="Tame A."/>
            <person name="Miyazaki J."/>
            <person name="Takai K."/>
            <person name="Sawayama S."/>
            <person name="Kitajima M."/>
            <person name="Okamoto A."/>
            <person name="Nakagawa S."/>
        </authorList>
    </citation>
    <scope>NUCLEOTIDE SEQUENCE [LARGE SCALE GENOMIC DNA]</scope>
    <source>
        <strain evidence="13 14">IC12</strain>
    </source>
</reference>
<dbReference type="Gene3D" id="1.10.287.130">
    <property type="match status" value="1"/>
</dbReference>
<accession>A0AAU9D2Y5</accession>
<dbReference type="InterPro" id="IPR036097">
    <property type="entry name" value="HisK_dim/P_sf"/>
</dbReference>
<evidence type="ECO:0000256" key="10">
    <source>
        <dbReference type="SAM" id="Phobius"/>
    </source>
</evidence>
<feature type="transmembrane region" description="Helical" evidence="10">
    <location>
        <begin position="20"/>
        <end position="39"/>
    </location>
</feature>
<dbReference type="Pfam" id="PF00672">
    <property type="entry name" value="HAMP"/>
    <property type="match status" value="1"/>
</dbReference>
<evidence type="ECO:0000259" key="11">
    <source>
        <dbReference type="PROSITE" id="PS50109"/>
    </source>
</evidence>
<dbReference type="PROSITE" id="PS50109">
    <property type="entry name" value="HIS_KIN"/>
    <property type="match status" value="1"/>
</dbReference>
<dbReference type="SMART" id="SM00388">
    <property type="entry name" value="HisKA"/>
    <property type="match status" value="1"/>
</dbReference>
<dbReference type="Gene3D" id="3.30.565.10">
    <property type="entry name" value="Histidine kinase-like ATPase, C-terminal domain"/>
    <property type="match status" value="1"/>
</dbReference>
<dbReference type="KEGG" id="haby:HLVA_09050"/>
<dbReference type="CDD" id="cd00075">
    <property type="entry name" value="HATPase"/>
    <property type="match status" value="1"/>
</dbReference>
<dbReference type="AlphaFoldDB" id="A0AAU9D2Y5"/>
<evidence type="ECO:0000313" key="14">
    <source>
        <dbReference type="Proteomes" id="UP001321582"/>
    </source>
</evidence>
<dbReference type="Proteomes" id="UP001321582">
    <property type="component" value="Chromosome"/>
</dbReference>
<feature type="domain" description="Histidine kinase" evidence="11">
    <location>
        <begin position="638"/>
        <end position="845"/>
    </location>
</feature>
<dbReference type="Gene3D" id="3.30.450.40">
    <property type="match status" value="1"/>
</dbReference>
<keyword evidence="4" id="KW-0597">Phosphoprotein</keyword>
<dbReference type="Pfam" id="PF02518">
    <property type="entry name" value="HATPase_c"/>
    <property type="match status" value="1"/>
</dbReference>
<keyword evidence="10" id="KW-0812">Transmembrane</keyword>
<keyword evidence="6" id="KW-0547">Nucleotide-binding</keyword>
<dbReference type="SUPFAM" id="SSF47384">
    <property type="entry name" value="Homodimeric domain of signal transducing histidine kinase"/>
    <property type="match status" value="1"/>
</dbReference>